<protein>
    <submittedName>
        <fullName evidence="4">Uncharacterized protein</fullName>
    </submittedName>
</protein>
<feature type="transmembrane region" description="Helical" evidence="3">
    <location>
        <begin position="111"/>
        <end position="132"/>
    </location>
</feature>
<dbReference type="AlphaFoldDB" id="A0AAP0D4N4"/>
<comment type="caution">
    <text evidence="4">The sequence shown here is derived from an EMBL/GenBank/DDBJ whole genome shotgun (WGS) entry which is preliminary data.</text>
</comment>
<evidence type="ECO:0000313" key="4">
    <source>
        <dbReference type="EMBL" id="KAK9068546.1"/>
    </source>
</evidence>
<dbReference type="PANTHER" id="PTHR31503">
    <property type="entry name" value="VACUOLAR CALCIUM ION TRANSPORTER"/>
    <property type="match status" value="1"/>
</dbReference>
<reference evidence="4 5" key="1">
    <citation type="submission" date="2024-04" db="EMBL/GenBank/DDBJ databases">
        <title>The reference genome of an endangered Asteraceae, Deinandra increscens subsp. villosa, native to the Central Coast of California.</title>
        <authorList>
            <person name="Guilliams M."/>
            <person name="Hasenstab-Lehman K."/>
            <person name="Meyer R."/>
            <person name="Mcevoy S."/>
        </authorList>
    </citation>
    <scope>NUCLEOTIDE SEQUENCE [LARGE SCALE GENOMIC DNA]</scope>
    <source>
        <tissue evidence="4">Leaf</tissue>
    </source>
</reference>
<evidence type="ECO:0000256" key="3">
    <source>
        <dbReference type="SAM" id="Phobius"/>
    </source>
</evidence>
<evidence type="ECO:0000256" key="1">
    <source>
        <dbReference type="ARBA" id="ARBA00022449"/>
    </source>
</evidence>
<feature type="transmembrane region" description="Helical" evidence="3">
    <location>
        <begin position="144"/>
        <end position="165"/>
    </location>
</feature>
<keyword evidence="3" id="KW-0812">Transmembrane</keyword>
<gene>
    <name evidence="4" type="ORF">SSX86_012661</name>
</gene>
<dbReference type="GO" id="GO:0016020">
    <property type="term" value="C:membrane"/>
    <property type="evidence" value="ECO:0007669"/>
    <property type="project" value="InterPro"/>
</dbReference>
<evidence type="ECO:0000313" key="5">
    <source>
        <dbReference type="Proteomes" id="UP001408789"/>
    </source>
</evidence>
<keyword evidence="1" id="KW-0813">Transport</keyword>
<dbReference type="GO" id="GO:0006874">
    <property type="term" value="P:intracellular calcium ion homeostasis"/>
    <property type="evidence" value="ECO:0007669"/>
    <property type="project" value="TreeGrafter"/>
</dbReference>
<evidence type="ECO:0000256" key="2">
    <source>
        <dbReference type="ARBA" id="ARBA00023065"/>
    </source>
</evidence>
<keyword evidence="5" id="KW-1185">Reference proteome</keyword>
<dbReference type="PANTHER" id="PTHR31503:SF85">
    <property type="entry name" value="CALCIUM-BINDING EF-HAND FAMILY PROTEIN"/>
    <property type="match status" value="1"/>
</dbReference>
<dbReference type="InterPro" id="IPR004713">
    <property type="entry name" value="CaH_exchang"/>
</dbReference>
<feature type="transmembrane region" description="Helical" evidence="3">
    <location>
        <begin position="236"/>
        <end position="253"/>
    </location>
</feature>
<feature type="transmembrane region" description="Helical" evidence="3">
    <location>
        <begin position="209"/>
        <end position="230"/>
    </location>
</feature>
<sequence>MMIGVVKGRWLDQLEPYPNPTTSMISDGIDHRAMNGHENPRSYLRVGSSMFYGEKRCESIYGFLPCADTMSEGVFLMIMYTYLMMLGEDWIRKGSQALFLLLGDKAIGASVFRVLMALPRIVLVVVAGFISTESAAQNQVALGMSMYAGSTLITLTLIWGIRIILSRDRLRGKGTSSNEHQQDISSWSLKQKLSILNDTGVNIDKETGYIAFIMLLSLIPFAIVELVSLINSRVMLLFALVVSGLSLLLYFAYQVPTTT</sequence>
<keyword evidence="3" id="KW-0472">Membrane</keyword>
<keyword evidence="3" id="KW-1133">Transmembrane helix</keyword>
<accession>A0AAP0D4N4</accession>
<name>A0AAP0D4N4_9ASTR</name>
<organism evidence="4 5">
    <name type="scientific">Deinandra increscens subsp. villosa</name>
    <dbReference type="NCBI Taxonomy" id="3103831"/>
    <lineage>
        <taxon>Eukaryota</taxon>
        <taxon>Viridiplantae</taxon>
        <taxon>Streptophyta</taxon>
        <taxon>Embryophyta</taxon>
        <taxon>Tracheophyta</taxon>
        <taxon>Spermatophyta</taxon>
        <taxon>Magnoliopsida</taxon>
        <taxon>eudicotyledons</taxon>
        <taxon>Gunneridae</taxon>
        <taxon>Pentapetalae</taxon>
        <taxon>asterids</taxon>
        <taxon>campanulids</taxon>
        <taxon>Asterales</taxon>
        <taxon>Asteraceae</taxon>
        <taxon>Asteroideae</taxon>
        <taxon>Heliantheae alliance</taxon>
        <taxon>Madieae</taxon>
        <taxon>Madiinae</taxon>
        <taxon>Deinandra</taxon>
    </lineage>
</organism>
<dbReference type="EMBL" id="JBCNJP010000014">
    <property type="protein sequence ID" value="KAK9068546.1"/>
    <property type="molecule type" value="Genomic_DNA"/>
</dbReference>
<dbReference type="GO" id="GO:0015369">
    <property type="term" value="F:calcium:proton antiporter activity"/>
    <property type="evidence" value="ECO:0007669"/>
    <property type="project" value="TreeGrafter"/>
</dbReference>
<proteinExistence type="predicted"/>
<keyword evidence="2" id="KW-0406">Ion transport</keyword>
<dbReference type="Proteomes" id="UP001408789">
    <property type="component" value="Unassembled WGS sequence"/>
</dbReference>
<keyword evidence="1" id="KW-0050">Antiport</keyword>